<reference evidence="1" key="4">
    <citation type="submission" date="2019-03" db="UniProtKB">
        <authorList>
            <consortium name="EnsemblPlants"/>
        </authorList>
    </citation>
    <scope>IDENTIFICATION</scope>
</reference>
<dbReference type="EnsemblPlants" id="AET5Gv20993800.29">
    <property type="protein sequence ID" value="AET5Gv20993800.29"/>
    <property type="gene ID" value="AET5Gv20993800"/>
</dbReference>
<keyword evidence="2" id="KW-1185">Reference proteome</keyword>
<organism evidence="1 2">
    <name type="scientific">Aegilops tauschii subsp. strangulata</name>
    <name type="common">Goatgrass</name>
    <dbReference type="NCBI Taxonomy" id="200361"/>
    <lineage>
        <taxon>Eukaryota</taxon>
        <taxon>Viridiplantae</taxon>
        <taxon>Streptophyta</taxon>
        <taxon>Embryophyta</taxon>
        <taxon>Tracheophyta</taxon>
        <taxon>Spermatophyta</taxon>
        <taxon>Magnoliopsida</taxon>
        <taxon>Liliopsida</taxon>
        <taxon>Poales</taxon>
        <taxon>Poaceae</taxon>
        <taxon>BOP clade</taxon>
        <taxon>Pooideae</taxon>
        <taxon>Triticodae</taxon>
        <taxon>Triticeae</taxon>
        <taxon>Triticinae</taxon>
        <taxon>Aegilops</taxon>
    </lineage>
</organism>
<reference evidence="2" key="1">
    <citation type="journal article" date="2014" name="Science">
        <title>Ancient hybridizations among the ancestral genomes of bread wheat.</title>
        <authorList>
            <consortium name="International Wheat Genome Sequencing Consortium,"/>
            <person name="Marcussen T."/>
            <person name="Sandve S.R."/>
            <person name="Heier L."/>
            <person name="Spannagl M."/>
            <person name="Pfeifer M."/>
            <person name="Jakobsen K.S."/>
            <person name="Wulff B.B."/>
            <person name="Steuernagel B."/>
            <person name="Mayer K.F."/>
            <person name="Olsen O.A."/>
        </authorList>
    </citation>
    <scope>NUCLEOTIDE SEQUENCE [LARGE SCALE GENOMIC DNA]</scope>
    <source>
        <strain evidence="2">cv. AL8/78</strain>
    </source>
</reference>
<dbReference type="AlphaFoldDB" id="A0A453M0I7"/>
<proteinExistence type="predicted"/>
<evidence type="ECO:0000313" key="1">
    <source>
        <dbReference type="EnsemblPlants" id="AET5Gv20993800.29"/>
    </source>
</evidence>
<protein>
    <submittedName>
        <fullName evidence="1">Uncharacterized protein</fullName>
    </submittedName>
</protein>
<evidence type="ECO:0000313" key="2">
    <source>
        <dbReference type="Proteomes" id="UP000015105"/>
    </source>
</evidence>
<name>A0A453M0I7_AEGTS</name>
<reference evidence="2" key="2">
    <citation type="journal article" date="2017" name="Nat. Plants">
        <title>The Aegilops tauschii genome reveals multiple impacts of transposons.</title>
        <authorList>
            <person name="Zhao G."/>
            <person name="Zou C."/>
            <person name="Li K."/>
            <person name="Wang K."/>
            <person name="Li T."/>
            <person name="Gao L."/>
            <person name="Zhang X."/>
            <person name="Wang H."/>
            <person name="Yang Z."/>
            <person name="Liu X."/>
            <person name="Jiang W."/>
            <person name="Mao L."/>
            <person name="Kong X."/>
            <person name="Jiao Y."/>
            <person name="Jia J."/>
        </authorList>
    </citation>
    <scope>NUCLEOTIDE SEQUENCE [LARGE SCALE GENOMIC DNA]</scope>
    <source>
        <strain evidence="2">cv. AL8/78</strain>
    </source>
</reference>
<dbReference type="Proteomes" id="UP000015105">
    <property type="component" value="Chromosome 5D"/>
</dbReference>
<reference evidence="1" key="3">
    <citation type="journal article" date="2017" name="Nature">
        <title>Genome sequence of the progenitor of the wheat D genome Aegilops tauschii.</title>
        <authorList>
            <person name="Luo M.C."/>
            <person name="Gu Y.Q."/>
            <person name="Puiu D."/>
            <person name="Wang H."/>
            <person name="Twardziok S.O."/>
            <person name="Deal K.R."/>
            <person name="Huo N."/>
            <person name="Zhu T."/>
            <person name="Wang L."/>
            <person name="Wang Y."/>
            <person name="McGuire P.E."/>
            <person name="Liu S."/>
            <person name="Long H."/>
            <person name="Ramasamy R.K."/>
            <person name="Rodriguez J.C."/>
            <person name="Van S.L."/>
            <person name="Yuan L."/>
            <person name="Wang Z."/>
            <person name="Xia Z."/>
            <person name="Xiao L."/>
            <person name="Anderson O.D."/>
            <person name="Ouyang S."/>
            <person name="Liang Y."/>
            <person name="Zimin A.V."/>
            <person name="Pertea G."/>
            <person name="Qi P."/>
            <person name="Bennetzen J.L."/>
            <person name="Dai X."/>
            <person name="Dawson M.W."/>
            <person name="Muller H.G."/>
            <person name="Kugler K."/>
            <person name="Rivarola-Duarte L."/>
            <person name="Spannagl M."/>
            <person name="Mayer K.F.X."/>
            <person name="Lu F.H."/>
            <person name="Bevan M.W."/>
            <person name="Leroy P."/>
            <person name="Li P."/>
            <person name="You F.M."/>
            <person name="Sun Q."/>
            <person name="Liu Z."/>
            <person name="Lyons E."/>
            <person name="Wicker T."/>
            <person name="Salzberg S.L."/>
            <person name="Devos K.M."/>
            <person name="Dvorak J."/>
        </authorList>
    </citation>
    <scope>NUCLEOTIDE SEQUENCE [LARGE SCALE GENOMIC DNA]</scope>
    <source>
        <strain evidence="1">cv. AL8/78</strain>
    </source>
</reference>
<reference evidence="1" key="5">
    <citation type="journal article" date="2021" name="G3 (Bethesda)">
        <title>Aegilops tauschii genome assembly Aet v5.0 features greater sequence contiguity and improved annotation.</title>
        <authorList>
            <person name="Wang L."/>
            <person name="Zhu T."/>
            <person name="Rodriguez J.C."/>
            <person name="Deal K.R."/>
            <person name="Dubcovsky J."/>
            <person name="McGuire P.E."/>
            <person name="Lux T."/>
            <person name="Spannagl M."/>
            <person name="Mayer K.F.X."/>
            <person name="Baldrich P."/>
            <person name="Meyers B.C."/>
            <person name="Huo N."/>
            <person name="Gu Y.Q."/>
            <person name="Zhou H."/>
            <person name="Devos K.M."/>
            <person name="Bennetzen J.L."/>
            <person name="Unver T."/>
            <person name="Budak H."/>
            <person name="Gulick P.J."/>
            <person name="Galiba G."/>
            <person name="Kalapos B."/>
            <person name="Nelson D.R."/>
            <person name="Li P."/>
            <person name="You F.M."/>
            <person name="Luo M.C."/>
            <person name="Dvorak J."/>
        </authorList>
    </citation>
    <scope>NUCLEOTIDE SEQUENCE [LARGE SCALE GENOMIC DNA]</scope>
    <source>
        <strain evidence="1">cv. AL8/78</strain>
    </source>
</reference>
<dbReference type="Gramene" id="AET5Gv20993800.29">
    <property type="protein sequence ID" value="AET5Gv20993800.29"/>
    <property type="gene ID" value="AET5Gv20993800"/>
</dbReference>
<sequence>MVLIIAILNDGFLNILASRNHGLTVLHASAEAPTGPSLGQPFH</sequence>
<accession>A0A453M0I7</accession>